<feature type="transmembrane region" description="Helical" evidence="6">
    <location>
        <begin position="285"/>
        <end position="303"/>
    </location>
</feature>
<proteinExistence type="inferred from homology"/>
<evidence type="ECO:0000256" key="5">
    <source>
        <dbReference type="ARBA" id="ARBA00023136"/>
    </source>
</evidence>
<feature type="transmembrane region" description="Helical" evidence="6">
    <location>
        <begin position="260"/>
        <end position="279"/>
    </location>
</feature>
<evidence type="ECO:0000256" key="2">
    <source>
        <dbReference type="ARBA" id="ARBA00007362"/>
    </source>
</evidence>
<feature type="transmembrane region" description="Helical" evidence="6">
    <location>
        <begin position="165"/>
        <end position="185"/>
    </location>
</feature>
<evidence type="ECO:0000256" key="6">
    <source>
        <dbReference type="SAM" id="Phobius"/>
    </source>
</evidence>
<feature type="domain" description="EamA" evidence="7">
    <location>
        <begin position="166"/>
        <end position="302"/>
    </location>
</feature>
<dbReference type="InterPro" id="IPR050638">
    <property type="entry name" value="AA-Vitamin_Transporters"/>
</dbReference>
<dbReference type="AlphaFoldDB" id="A0A927EZE8"/>
<accession>A0A927EZE8</accession>
<keyword evidence="5 6" id="KW-0472">Membrane</keyword>
<comment type="subcellular location">
    <subcellularLocation>
        <location evidence="1">Membrane</location>
        <topology evidence="1">Multi-pass membrane protein</topology>
    </subcellularLocation>
</comment>
<dbReference type="EMBL" id="JACXYU010000003">
    <property type="protein sequence ID" value="MBD3931842.1"/>
    <property type="molecule type" value="Genomic_DNA"/>
</dbReference>
<dbReference type="GO" id="GO:0016020">
    <property type="term" value="C:membrane"/>
    <property type="evidence" value="ECO:0007669"/>
    <property type="project" value="UniProtKB-SubCell"/>
</dbReference>
<feature type="transmembrane region" description="Helical" evidence="6">
    <location>
        <begin position="140"/>
        <end position="159"/>
    </location>
</feature>
<dbReference type="SUPFAM" id="SSF103481">
    <property type="entry name" value="Multidrug resistance efflux transporter EmrE"/>
    <property type="match status" value="2"/>
</dbReference>
<evidence type="ECO:0000256" key="1">
    <source>
        <dbReference type="ARBA" id="ARBA00004141"/>
    </source>
</evidence>
<feature type="transmembrane region" description="Helical" evidence="6">
    <location>
        <begin position="79"/>
        <end position="99"/>
    </location>
</feature>
<evidence type="ECO:0000256" key="4">
    <source>
        <dbReference type="ARBA" id="ARBA00022989"/>
    </source>
</evidence>
<keyword evidence="4 6" id="KW-1133">Transmembrane helix</keyword>
<dbReference type="PANTHER" id="PTHR32322">
    <property type="entry name" value="INNER MEMBRANE TRANSPORTER"/>
    <property type="match status" value="1"/>
</dbReference>
<feature type="domain" description="EamA" evidence="7">
    <location>
        <begin position="19"/>
        <end position="152"/>
    </location>
</feature>
<dbReference type="Proteomes" id="UP000632289">
    <property type="component" value="Unassembled WGS sequence"/>
</dbReference>
<dbReference type="Pfam" id="PF00892">
    <property type="entry name" value="EamA"/>
    <property type="match status" value="2"/>
</dbReference>
<comment type="similarity">
    <text evidence="2">Belongs to the EamA transporter family.</text>
</comment>
<evidence type="ECO:0000259" key="7">
    <source>
        <dbReference type="Pfam" id="PF00892"/>
    </source>
</evidence>
<keyword evidence="3 6" id="KW-0812">Transmembrane</keyword>
<feature type="transmembrane region" description="Helical" evidence="6">
    <location>
        <begin position="111"/>
        <end position="128"/>
    </location>
</feature>
<name>A0A927EZE8_9ACTN</name>
<feature type="transmembrane region" description="Helical" evidence="6">
    <location>
        <begin position="16"/>
        <end position="35"/>
    </location>
</feature>
<feature type="transmembrane region" description="Helical" evidence="6">
    <location>
        <begin position="197"/>
        <end position="217"/>
    </location>
</feature>
<keyword evidence="9" id="KW-1185">Reference proteome</keyword>
<protein>
    <submittedName>
        <fullName evidence="8">DMT family transporter</fullName>
    </submittedName>
</protein>
<feature type="transmembrane region" description="Helical" evidence="6">
    <location>
        <begin position="47"/>
        <end position="67"/>
    </location>
</feature>
<feature type="transmembrane region" description="Helical" evidence="6">
    <location>
        <begin position="229"/>
        <end position="248"/>
    </location>
</feature>
<dbReference type="PANTHER" id="PTHR32322:SF2">
    <property type="entry name" value="EAMA DOMAIN-CONTAINING PROTEIN"/>
    <property type="match status" value="1"/>
</dbReference>
<gene>
    <name evidence="8" type="ORF">IF129_09740</name>
</gene>
<evidence type="ECO:0000313" key="9">
    <source>
        <dbReference type="Proteomes" id="UP000632289"/>
    </source>
</evidence>
<evidence type="ECO:0000313" key="8">
    <source>
        <dbReference type="EMBL" id="MBD3931842.1"/>
    </source>
</evidence>
<organism evidence="8 9">
    <name type="scientific">Streptomyces chumphonensis</name>
    <dbReference type="NCBI Taxonomy" id="1214925"/>
    <lineage>
        <taxon>Bacteria</taxon>
        <taxon>Bacillati</taxon>
        <taxon>Actinomycetota</taxon>
        <taxon>Actinomycetes</taxon>
        <taxon>Kitasatosporales</taxon>
        <taxon>Streptomycetaceae</taxon>
        <taxon>Streptomyces</taxon>
    </lineage>
</organism>
<evidence type="ECO:0000256" key="3">
    <source>
        <dbReference type="ARBA" id="ARBA00022692"/>
    </source>
</evidence>
<sequence>MTSKVPGSAPAARSTAVPYLNLLVTMVMFGSAFASSKVVVGEMPHEVAAALRFGGGGLLLIVLAAVLRGRSRPIGRASAIRAGLAGLLGVLAYNVLFFWGLSLAPSLDGSIIVPVLSPILTTVALILLRRESAPWPRILGLAVGLAGAVVFFLGIGGSASGSTRLVGDLVFVAGAACWAAYSILSKSLLSGVDPLRATAWGTGIGGLGLVLLALPSAGEVSWQAVPGHAWANVVFLAVGPTAIAYLFYYRGLRNVSPSTATIMMFTVPVFGSFFSTVFLGESFTGVQLVGTLIMLGGALFAVLGNQPFRRRPVPGSVPGTAVPARVEVD</sequence>
<dbReference type="InterPro" id="IPR000620">
    <property type="entry name" value="EamA_dom"/>
</dbReference>
<dbReference type="RefSeq" id="WP_191209117.1">
    <property type="nucleotide sequence ID" value="NZ_BAABKL010000018.1"/>
</dbReference>
<dbReference type="InterPro" id="IPR037185">
    <property type="entry name" value="EmrE-like"/>
</dbReference>
<comment type="caution">
    <text evidence="8">The sequence shown here is derived from an EMBL/GenBank/DDBJ whole genome shotgun (WGS) entry which is preliminary data.</text>
</comment>
<reference evidence="8" key="1">
    <citation type="submission" date="2020-09" db="EMBL/GenBank/DDBJ databases">
        <title>Secondary metabolite and genome analysis of marine Streptomyces chumphonensis KK1-2T.</title>
        <authorList>
            <person name="Phongsopitanun W."/>
            <person name="Kanchanasin P."/>
            <person name="Pittayakhajonwut P."/>
            <person name="Suwanborirux K."/>
            <person name="Tanasupawat S."/>
        </authorList>
    </citation>
    <scope>NUCLEOTIDE SEQUENCE</scope>
    <source>
        <strain evidence="8">KK1-2</strain>
    </source>
</reference>